<dbReference type="Gene3D" id="2.60.120.260">
    <property type="entry name" value="Galactose-binding domain-like"/>
    <property type="match status" value="1"/>
</dbReference>
<dbReference type="RefSeq" id="WP_120541765.1">
    <property type="nucleotide sequence ID" value="NZ_RAVZ01000109.1"/>
</dbReference>
<evidence type="ECO:0000313" key="2">
    <source>
        <dbReference type="EMBL" id="RKG86725.1"/>
    </source>
</evidence>
<dbReference type="InterPro" id="IPR052918">
    <property type="entry name" value="Motility_Chemotaxis_Reg"/>
</dbReference>
<keyword evidence="1" id="KW-0732">Signal</keyword>
<organism evidence="2 3">
    <name type="scientific">Corallococcus terminator</name>
    <dbReference type="NCBI Taxonomy" id="2316733"/>
    <lineage>
        <taxon>Bacteria</taxon>
        <taxon>Pseudomonadati</taxon>
        <taxon>Myxococcota</taxon>
        <taxon>Myxococcia</taxon>
        <taxon>Myxococcales</taxon>
        <taxon>Cystobacterineae</taxon>
        <taxon>Myxococcaceae</taxon>
        <taxon>Corallococcus</taxon>
    </lineage>
</organism>
<keyword evidence="3" id="KW-1185">Reference proteome</keyword>
<dbReference type="InterPro" id="IPR010620">
    <property type="entry name" value="SBBP_repeat"/>
</dbReference>
<dbReference type="AlphaFoldDB" id="A0A3A8ITT1"/>
<dbReference type="OrthoDB" id="53254at2"/>
<reference evidence="3" key="1">
    <citation type="submission" date="2018-09" db="EMBL/GenBank/DDBJ databases">
        <authorList>
            <person name="Livingstone P.G."/>
            <person name="Whitworth D.E."/>
        </authorList>
    </citation>
    <scope>NUCLEOTIDE SEQUENCE [LARGE SCALE GENOMIC DNA]</scope>
    <source>
        <strain evidence="3">CA054A</strain>
    </source>
</reference>
<sequence>MKAFPAVRSTFLASALVLTSLPGCQGPDAPDTGAQEDLQTTAQAITCSSVLPAMTGPTTPTGAVTRSGVYNSSYEAWQAFDANNGSLWISALNQTPAWLAYQVPAGTAAVHRYALAFANGPSLTTRAPKDWTFQGWNGSSWVVLDTRTNQTGWGGFERREFTLAAPASYSQYRLHVTDDNDTRAGVVVISLNRLELITCVNDGITNPVTALWTRTSGAVSTPVRVHDLVGDPAGRSYITGFTTGGLAGSPMIGGMDAFLHARDWNGDNIWSLQLGVPDSVTLGYGIATNRTWEEIYVAGFTDGAMDGTPKVGARDAFVTKYRYTGVRQWTRLLGVAGTSTEGYDVAVDTADNAFVVGTTLGGMDGNTRTGPQDVFVTKYDAAGIKLWTRQMGAASQNTVGRRAATDAAGNVYVSGWTYGGLDGNTRVGAQDAFVIKYDSAGVKQWTRQLGSSGNNVWLYGSATDAAGNVYLTGQSGGGLDGNPNPTPGGDVYLAKYDPSGNRLWTREFSAANGIWASGIFIDTTGIYVSGGAQGDVGNIANATFVKGHNYVAKFDTAGNRLWVVQQNPAVSPAGGQASVYSNGVNRESNGNLYLGGYTDGNFGGNTLVGTSDAFVTKLAAP</sequence>
<dbReference type="Pfam" id="PF06739">
    <property type="entry name" value="SBBP"/>
    <property type="match status" value="4"/>
</dbReference>
<protein>
    <recommendedName>
        <fullName evidence="4">F5/8 type C domain-containing protein</fullName>
    </recommendedName>
</protein>
<feature type="chain" id="PRO_5017233321" description="F5/8 type C domain-containing protein" evidence="1">
    <location>
        <begin position="26"/>
        <end position="621"/>
    </location>
</feature>
<dbReference type="InterPro" id="IPR008979">
    <property type="entry name" value="Galactose-bd-like_sf"/>
</dbReference>
<name>A0A3A8ITT1_9BACT</name>
<evidence type="ECO:0008006" key="4">
    <source>
        <dbReference type="Google" id="ProtNLM"/>
    </source>
</evidence>
<evidence type="ECO:0000313" key="3">
    <source>
        <dbReference type="Proteomes" id="UP000268094"/>
    </source>
</evidence>
<dbReference type="EMBL" id="RAVZ01000109">
    <property type="protein sequence ID" value="RKG86725.1"/>
    <property type="molecule type" value="Genomic_DNA"/>
</dbReference>
<evidence type="ECO:0000256" key="1">
    <source>
        <dbReference type="SAM" id="SignalP"/>
    </source>
</evidence>
<comment type="caution">
    <text evidence="2">The sequence shown here is derived from an EMBL/GenBank/DDBJ whole genome shotgun (WGS) entry which is preliminary data.</text>
</comment>
<dbReference type="PANTHER" id="PTHR35580">
    <property type="entry name" value="CELL SURFACE GLYCOPROTEIN (S-LAYER PROTEIN)-LIKE PROTEIN"/>
    <property type="match status" value="1"/>
</dbReference>
<proteinExistence type="predicted"/>
<dbReference type="PANTHER" id="PTHR35580:SF1">
    <property type="entry name" value="PHYTASE-LIKE DOMAIN-CONTAINING PROTEIN"/>
    <property type="match status" value="1"/>
</dbReference>
<accession>A0A3A8ITT1</accession>
<feature type="signal peptide" evidence="1">
    <location>
        <begin position="1"/>
        <end position="25"/>
    </location>
</feature>
<gene>
    <name evidence="2" type="ORF">D7V88_17405</name>
</gene>
<dbReference type="SUPFAM" id="SSF49785">
    <property type="entry name" value="Galactose-binding domain-like"/>
    <property type="match status" value="1"/>
</dbReference>
<dbReference type="Proteomes" id="UP000268094">
    <property type="component" value="Unassembled WGS sequence"/>
</dbReference>